<dbReference type="Proteomes" id="UP000642920">
    <property type="component" value="Unassembled WGS sequence"/>
</dbReference>
<accession>A0A937DLB6</accession>
<gene>
    <name evidence="2" type="ORF">JKP34_17705</name>
</gene>
<name>A0A937DLB6_9BACT</name>
<dbReference type="AlphaFoldDB" id="A0A937DLB6"/>
<dbReference type="EMBL" id="JAERQG010000006">
    <property type="protein sequence ID" value="MBL0767106.1"/>
    <property type="molecule type" value="Genomic_DNA"/>
</dbReference>
<organism evidence="2 3">
    <name type="scientific">Marivirga atlantica</name>
    <dbReference type="NCBI Taxonomy" id="1548457"/>
    <lineage>
        <taxon>Bacteria</taxon>
        <taxon>Pseudomonadati</taxon>
        <taxon>Bacteroidota</taxon>
        <taxon>Cytophagia</taxon>
        <taxon>Cytophagales</taxon>
        <taxon>Marivirgaceae</taxon>
        <taxon>Marivirga</taxon>
    </lineage>
</organism>
<evidence type="ECO:0000256" key="1">
    <source>
        <dbReference type="SAM" id="Coils"/>
    </source>
</evidence>
<evidence type="ECO:0000313" key="3">
    <source>
        <dbReference type="Proteomes" id="UP000642920"/>
    </source>
</evidence>
<comment type="caution">
    <text evidence="2">The sequence shown here is derived from an EMBL/GenBank/DDBJ whole genome shotgun (WGS) entry which is preliminary data.</text>
</comment>
<protein>
    <submittedName>
        <fullName evidence="2">Uncharacterized protein</fullName>
    </submittedName>
</protein>
<proteinExistence type="predicted"/>
<reference evidence="2" key="1">
    <citation type="submission" date="2021-01" db="EMBL/GenBank/DDBJ databases">
        <title>Marivirga sp. nov., isolated from intertidal surface sediments.</title>
        <authorList>
            <person name="Zhang M."/>
        </authorList>
    </citation>
    <scope>NUCLEOTIDE SEQUENCE</scope>
    <source>
        <strain evidence="2">SM1354</strain>
    </source>
</reference>
<evidence type="ECO:0000313" key="2">
    <source>
        <dbReference type="EMBL" id="MBL0767106.1"/>
    </source>
</evidence>
<dbReference type="RefSeq" id="WP_201924512.1">
    <property type="nucleotide sequence ID" value="NZ_JAERQG010000006.1"/>
</dbReference>
<keyword evidence="1" id="KW-0175">Coiled coil</keyword>
<sequence length="294" mass="33498">MEADRIRKPGSVRLTDEQYEEMETLGLENESAYVKYKLNGAQKHLQVLRNSSDLNNDKDYSGEEKPAQLLVKPTSESLEDKLALQKLSLENEQLRHKLEEISRSKEESLSGIHNQVEGMLRDELLKRDFESLKKENTRLQKDIEKLEKELEKSEEAIEEKSGEIQELVKKLGLVELGKVLLPGAINGLASKYPKEMQGLATTLGSLSGEDVKQLLPAASLSAEQQNLLNIAEYFRELFDDEQFEQLVQMVTQLGEQVKQDETMISKVIYYLNQMGKIRNSKQKHTEESEANSIS</sequence>
<keyword evidence="3" id="KW-1185">Reference proteome</keyword>
<feature type="coiled-coil region" evidence="1">
    <location>
        <begin position="84"/>
        <end position="170"/>
    </location>
</feature>